<dbReference type="InterPro" id="IPR018461">
    <property type="entry name" value="Na/H_Antiport_NhaC-like_C"/>
</dbReference>
<accession>D8M216</accession>
<protein>
    <recommendedName>
        <fullName evidence="7">Na+/H+ antiporter NhaC-like C-terminal domain-containing protein</fullName>
    </recommendedName>
</protein>
<feature type="transmembrane region" description="Helical" evidence="6">
    <location>
        <begin position="385"/>
        <end position="404"/>
    </location>
</feature>
<evidence type="ECO:0000313" key="9">
    <source>
        <dbReference type="Proteomes" id="UP000008312"/>
    </source>
</evidence>
<dbReference type="PANTHER" id="PTHR43478:SF1">
    <property type="entry name" value="NA+_H+ ANTIPORTER NHAC-LIKE C-TERMINAL DOMAIN-CONTAINING PROTEIN"/>
    <property type="match status" value="1"/>
</dbReference>
<feature type="transmembrane region" description="Helical" evidence="6">
    <location>
        <begin position="349"/>
        <end position="373"/>
    </location>
</feature>
<name>D8M216_BLAHO</name>
<feature type="transmembrane region" description="Helical" evidence="6">
    <location>
        <begin position="271"/>
        <end position="291"/>
    </location>
</feature>
<feature type="transmembrane region" description="Helical" evidence="6">
    <location>
        <begin position="39"/>
        <end position="63"/>
    </location>
</feature>
<feature type="transmembrane region" description="Helical" evidence="6">
    <location>
        <begin position="123"/>
        <end position="144"/>
    </location>
</feature>
<feature type="transmembrane region" description="Helical" evidence="6">
    <location>
        <begin position="209"/>
        <end position="226"/>
    </location>
</feature>
<keyword evidence="2" id="KW-1003">Cell membrane</keyword>
<feature type="transmembrane region" description="Helical" evidence="6">
    <location>
        <begin position="12"/>
        <end position="33"/>
    </location>
</feature>
<sequence length="533" mass="57456">MNSTEGFLQYEAINVGWVSILPPVVALVLALITKEVISSLLLGCVTAVVIYSIAVLMGMCPNLEKANPIDVLFTVMGIQVGNNIHLCIFSLCMGALLNLLTLSGGSNAYAEASKRFVHGKRPALLWTILLGFIMFLDDYFNAITTGSVMRTLTDINYVSKPKISFVVHTLGTNLCILIPLTSWAASIVAQLDTAGVADAFPVFLRTIPFNLYSILSILFVLVNAIFDLDFGPMTMYEDNARSGKSESDGSIDRAGQVSTAEPSKKGRVFDLIIPLLVFIILSIFFIFYFGGFFEGGISVTDAVGNTDAAKSLLSSSFLAVVSTFFLYVPRKVISFRQWFDAMQEGTKSMLPTLLVIGLAWTISGCSSMLLMTGEYVGNLVRESSIPVQILPAIIFLIGMLMSFATGTSWGTFGILIPIVAGICSEEYAEYLPVSLAACLCGSVFGDNTSPLSDTTILTAASTQCSMLVHCSTQSIYSLTIAGVSFVGYLIAGFCHGNVFVTLLSTLVIFALVMVLIWLVQRKRGTKELPVSSV</sequence>
<evidence type="ECO:0000259" key="7">
    <source>
        <dbReference type="Pfam" id="PF03553"/>
    </source>
</evidence>
<dbReference type="AlphaFoldDB" id="D8M216"/>
<feature type="transmembrane region" description="Helical" evidence="6">
    <location>
        <begin position="499"/>
        <end position="519"/>
    </location>
</feature>
<dbReference type="OMA" id="TWNMSIV"/>
<dbReference type="GeneID" id="24919373"/>
<evidence type="ECO:0000313" key="8">
    <source>
        <dbReference type="EMBL" id="CBK22105.2"/>
    </source>
</evidence>
<keyword evidence="3 6" id="KW-0812">Transmembrane</keyword>
<dbReference type="EMBL" id="FN668647">
    <property type="protein sequence ID" value="CBK22105.2"/>
    <property type="molecule type" value="Genomic_DNA"/>
</dbReference>
<dbReference type="GO" id="GO:0005886">
    <property type="term" value="C:plasma membrane"/>
    <property type="evidence" value="ECO:0007669"/>
    <property type="project" value="UniProtKB-SubCell"/>
</dbReference>
<dbReference type="Pfam" id="PF03553">
    <property type="entry name" value="Na_H_antiporter"/>
    <property type="match status" value="1"/>
</dbReference>
<evidence type="ECO:0000256" key="2">
    <source>
        <dbReference type="ARBA" id="ARBA00022475"/>
    </source>
</evidence>
<evidence type="ECO:0000256" key="1">
    <source>
        <dbReference type="ARBA" id="ARBA00004651"/>
    </source>
</evidence>
<dbReference type="RefSeq" id="XP_012896153.1">
    <property type="nucleotide sequence ID" value="XM_013040699.1"/>
</dbReference>
<dbReference type="Proteomes" id="UP000008312">
    <property type="component" value="Unassembled WGS sequence"/>
</dbReference>
<dbReference type="PANTHER" id="PTHR43478">
    <property type="entry name" value="NA+/H+ ANTIPORTER-RELATED"/>
    <property type="match status" value="1"/>
</dbReference>
<evidence type="ECO:0000256" key="5">
    <source>
        <dbReference type="ARBA" id="ARBA00023136"/>
    </source>
</evidence>
<dbReference type="OrthoDB" id="5593520at2759"/>
<gene>
    <name evidence="8" type="ORF">GSBLH_T00002170001</name>
</gene>
<dbReference type="InParanoid" id="D8M216"/>
<feature type="transmembrane region" description="Helical" evidence="6">
    <location>
        <begin position="475"/>
        <end position="493"/>
    </location>
</feature>
<comment type="subcellular location">
    <subcellularLocation>
        <location evidence="1">Cell membrane</location>
        <topology evidence="1">Multi-pass membrane protein</topology>
    </subcellularLocation>
</comment>
<organism evidence="8">
    <name type="scientific">Blastocystis hominis</name>
    <dbReference type="NCBI Taxonomy" id="12968"/>
    <lineage>
        <taxon>Eukaryota</taxon>
        <taxon>Sar</taxon>
        <taxon>Stramenopiles</taxon>
        <taxon>Bigyra</taxon>
        <taxon>Opalozoa</taxon>
        <taxon>Opalinata</taxon>
        <taxon>Blastocystidae</taxon>
        <taxon>Blastocystis</taxon>
    </lineage>
</organism>
<proteinExistence type="predicted"/>
<feature type="transmembrane region" description="Helical" evidence="6">
    <location>
        <begin position="165"/>
        <end position="189"/>
    </location>
</feature>
<evidence type="ECO:0000256" key="3">
    <source>
        <dbReference type="ARBA" id="ARBA00022692"/>
    </source>
</evidence>
<keyword evidence="4 6" id="KW-1133">Transmembrane helix</keyword>
<feature type="transmembrane region" description="Helical" evidence="6">
    <location>
        <begin position="311"/>
        <end position="328"/>
    </location>
</feature>
<evidence type="ECO:0000256" key="4">
    <source>
        <dbReference type="ARBA" id="ARBA00022989"/>
    </source>
</evidence>
<keyword evidence="9" id="KW-1185">Reference proteome</keyword>
<feature type="transmembrane region" description="Helical" evidence="6">
    <location>
        <begin position="84"/>
        <end position="103"/>
    </location>
</feature>
<keyword evidence="5 6" id="KW-0472">Membrane</keyword>
<evidence type="ECO:0000256" key="6">
    <source>
        <dbReference type="SAM" id="Phobius"/>
    </source>
</evidence>
<reference evidence="8" key="1">
    <citation type="submission" date="2010-02" db="EMBL/GenBank/DDBJ databases">
        <title>Sequencing and annotation of the Blastocystis hominis genome.</title>
        <authorList>
            <person name="Wincker P."/>
        </authorList>
    </citation>
    <scope>NUCLEOTIDE SEQUENCE</scope>
    <source>
        <strain evidence="8">Singapore isolate B</strain>
    </source>
</reference>
<feature type="domain" description="Na+/H+ antiporter NhaC-like C-terminal" evidence="7">
    <location>
        <begin position="196"/>
        <end position="493"/>
    </location>
</feature>